<name>A0AA50F1E3_9CAUD</name>
<protein>
    <submittedName>
        <fullName evidence="2">Uncharacterized protein</fullName>
    </submittedName>
</protein>
<accession>A0AA50F1E3</accession>
<dbReference type="EMBL" id="OQ970438">
    <property type="protein sequence ID" value="WLW38500.1"/>
    <property type="molecule type" value="Genomic_DNA"/>
</dbReference>
<evidence type="ECO:0000313" key="2">
    <source>
        <dbReference type="EMBL" id="WLW38500.1"/>
    </source>
</evidence>
<proteinExistence type="predicted"/>
<keyword evidence="3" id="KW-1185">Reference proteome</keyword>
<evidence type="ECO:0000256" key="1">
    <source>
        <dbReference type="SAM" id="MobiDB-lite"/>
    </source>
</evidence>
<feature type="compositionally biased region" description="Low complexity" evidence="1">
    <location>
        <begin position="60"/>
        <end position="74"/>
    </location>
</feature>
<evidence type="ECO:0000313" key="3">
    <source>
        <dbReference type="Proteomes" id="UP001227561"/>
    </source>
</evidence>
<reference evidence="2" key="1">
    <citation type="submission" date="2023-05" db="EMBL/GenBank/DDBJ databases">
        <authorList>
            <person name="van Neer V."/>
            <person name="Kempff A."/>
            <person name="Ongenae V."/>
            <person name="Claessen D."/>
            <person name="Briegel A."/>
            <person name="Rozen D."/>
        </authorList>
    </citation>
    <scope>NUCLEOTIDE SEQUENCE</scope>
</reference>
<sequence length="144" mass="14758">MGVGLYPPPNNDTGWVSFSGVATYSNNFVFNTGSYRKYGNRIAISAVALLPKGATTADDPPSIGPTTSTGTHSGNLAGDPVLLTMPVGFRPAATQVITLDASFGTWTGRLVAGGTLAIYDGPPGATIAPGEFVTWSADYILAGM</sequence>
<dbReference type="Proteomes" id="UP001227561">
    <property type="component" value="Segment"/>
</dbReference>
<organism evidence="2 3">
    <name type="scientific">Streptomyces phage Vanseggelen</name>
    <dbReference type="NCBI Taxonomy" id="3065246"/>
    <lineage>
        <taxon>Viruses</taxon>
        <taxon>Duplodnaviria</taxon>
        <taxon>Heunggongvirae</taxon>
        <taxon>Uroviricota</taxon>
        <taxon>Caudoviricetes</taxon>
        <taxon>Arquatrovirinae</taxon>
        <taxon>Camvirus</taxon>
        <taxon>Camvirus vanseggelen</taxon>
    </lineage>
</organism>
<feature type="region of interest" description="Disordered" evidence="1">
    <location>
        <begin position="55"/>
        <end position="75"/>
    </location>
</feature>